<dbReference type="Pfam" id="PF01545">
    <property type="entry name" value="Cation_efflux"/>
    <property type="match status" value="1"/>
</dbReference>
<evidence type="ECO:0000256" key="8">
    <source>
        <dbReference type="ARBA" id="ARBA00023136"/>
    </source>
</evidence>
<dbReference type="SUPFAM" id="SSF161111">
    <property type="entry name" value="Cation efflux protein transmembrane domain-like"/>
    <property type="match status" value="1"/>
</dbReference>
<evidence type="ECO:0000256" key="3">
    <source>
        <dbReference type="ARBA" id="ARBA00022448"/>
    </source>
</evidence>
<dbReference type="InterPro" id="IPR050291">
    <property type="entry name" value="CDF_Transporter"/>
</dbReference>
<dbReference type="InterPro" id="IPR036837">
    <property type="entry name" value="Cation_efflux_CTD_sf"/>
</dbReference>
<keyword evidence="8 9" id="KW-0472">Membrane</keyword>
<evidence type="ECO:0000256" key="1">
    <source>
        <dbReference type="ARBA" id="ARBA00004141"/>
    </source>
</evidence>
<dbReference type="InterPro" id="IPR027469">
    <property type="entry name" value="Cation_efflux_TMD_sf"/>
</dbReference>
<evidence type="ECO:0000256" key="9">
    <source>
        <dbReference type="SAM" id="Phobius"/>
    </source>
</evidence>
<keyword evidence="4" id="KW-0408">Iron</keyword>
<evidence type="ECO:0000256" key="6">
    <source>
        <dbReference type="ARBA" id="ARBA00022906"/>
    </source>
</evidence>
<dbReference type="Gene3D" id="3.30.70.1350">
    <property type="entry name" value="Cation efflux protein, cytoplasmic domain"/>
    <property type="match status" value="1"/>
</dbReference>
<comment type="caution">
    <text evidence="12">The sequence shown here is derived from an EMBL/GenBank/DDBJ whole genome shotgun (WGS) entry which is preliminary data.</text>
</comment>
<dbReference type="EMBL" id="JBANFI010000001">
    <property type="protein sequence ID" value="MFK7159976.1"/>
    <property type="molecule type" value="Genomic_DNA"/>
</dbReference>
<keyword evidence="4" id="KW-0410">Iron transport</keyword>
<evidence type="ECO:0000259" key="11">
    <source>
        <dbReference type="Pfam" id="PF16916"/>
    </source>
</evidence>
<gene>
    <name evidence="12" type="ORF">V6U78_02855</name>
</gene>
<feature type="domain" description="Cation efflux protein cytoplasmic" evidence="11">
    <location>
        <begin position="200"/>
        <end position="278"/>
    </location>
</feature>
<sequence>MTWIGLWINAANALIKILVGFWAQSQALIADGLHSLSDLLSDALVLVATHFGRQAPDQDHPYGHDRYETLATLLLGALLIGVAGALAWESLSRLWSETSLTSPHWIALLVALASIASKEWIFRFTLRIATQLNSRLLTANAWHHRSDALSSVVVLVAVLGSLAGFSWLDQLAALILGLMIARMGVQLIWSSLQELVDTALPEETTRAIKEAALSISGVRDVHHLRTRRMGNRTLLDIHLQVPPHISVSEGHEIGVWVARHLRDTFADIDDITYHIDPEDDAQVPTPRPEALLPLRPEVMQLLQNRWQGLADYQPPQKITLHYLDHQIEIDLYYTQDQLAHQQDQLIDAQRLQQALIHAIEDLPWIRRVKLWVQPRSD</sequence>
<feature type="transmembrane region" description="Helical" evidence="9">
    <location>
        <begin position="147"/>
        <end position="165"/>
    </location>
</feature>
<keyword evidence="6" id="KW-0862">Zinc</keyword>
<reference evidence="12 13" key="1">
    <citation type="submission" date="2024-02" db="EMBL/GenBank/DDBJ databases">
        <title>Marinospirillum sp. MEB 164 isolated from Lonar lake sediment.</title>
        <authorList>
            <person name="Joshi A."/>
            <person name="Thite S."/>
        </authorList>
    </citation>
    <scope>NUCLEOTIDE SEQUENCE [LARGE SCALE GENOMIC DNA]</scope>
    <source>
        <strain evidence="12 13">MEB164</strain>
    </source>
</reference>
<evidence type="ECO:0000313" key="13">
    <source>
        <dbReference type="Proteomes" id="UP001621714"/>
    </source>
</evidence>
<dbReference type="InterPro" id="IPR058533">
    <property type="entry name" value="Cation_efflux_TM"/>
</dbReference>
<dbReference type="PANTHER" id="PTHR43840:SF15">
    <property type="entry name" value="MITOCHONDRIAL METAL TRANSPORTER 1-RELATED"/>
    <property type="match status" value="1"/>
</dbReference>
<comment type="subcellular location">
    <subcellularLocation>
        <location evidence="1">Membrane</location>
        <topology evidence="1">Multi-pass membrane protein</topology>
    </subcellularLocation>
</comment>
<keyword evidence="5 9" id="KW-0812">Transmembrane</keyword>
<feature type="transmembrane region" description="Helical" evidence="9">
    <location>
        <begin position="104"/>
        <end position="126"/>
    </location>
</feature>
<evidence type="ECO:0000256" key="7">
    <source>
        <dbReference type="ARBA" id="ARBA00022989"/>
    </source>
</evidence>
<dbReference type="InterPro" id="IPR027470">
    <property type="entry name" value="Cation_efflux_CTD"/>
</dbReference>
<evidence type="ECO:0000313" key="12">
    <source>
        <dbReference type="EMBL" id="MFK7159976.1"/>
    </source>
</evidence>
<dbReference type="Gene3D" id="1.20.1510.10">
    <property type="entry name" value="Cation efflux protein transmembrane domain"/>
    <property type="match status" value="1"/>
</dbReference>
<comment type="similarity">
    <text evidence="2">Belongs to the cation diffusion facilitator (CDF) transporter (TC 2.A.4) family. FieF subfamily.</text>
</comment>
<dbReference type="InterPro" id="IPR002524">
    <property type="entry name" value="Cation_efflux"/>
</dbReference>
<keyword evidence="6" id="KW-0864">Zinc transport</keyword>
<evidence type="ECO:0000259" key="10">
    <source>
        <dbReference type="Pfam" id="PF01545"/>
    </source>
</evidence>
<evidence type="ECO:0000256" key="5">
    <source>
        <dbReference type="ARBA" id="ARBA00022692"/>
    </source>
</evidence>
<feature type="domain" description="Cation efflux protein transmembrane" evidence="10">
    <location>
        <begin position="3"/>
        <end position="196"/>
    </location>
</feature>
<organism evidence="12 13">
    <name type="scientific">Marinospirillum alkalitolerans</name>
    <dbReference type="NCBI Taxonomy" id="3123374"/>
    <lineage>
        <taxon>Bacteria</taxon>
        <taxon>Pseudomonadati</taxon>
        <taxon>Pseudomonadota</taxon>
        <taxon>Gammaproteobacteria</taxon>
        <taxon>Oceanospirillales</taxon>
        <taxon>Oceanospirillaceae</taxon>
        <taxon>Marinospirillum</taxon>
    </lineage>
</organism>
<evidence type="ECO:0000256" key="2">
    <source>
        <dbReference type="ARBA" id="ARBA00010212"/>
    </source>
</evidence>
<keyword evidence="7 9" id="KW-1133">Transmembrane helix</keyword>
<accession>A0ABW8PUM3</accession>
<dbReference type="Proteomes" id="UP001621714">
    <property type="component" value="Unassembled WGS sequence"/>
</dbReference>
<dbReference type="SUPFAM" id="SSF160240">
    <property type="entry name" value="Cation efflux protein cytoplasmic domain-like"/>
    <property type="match status" value="1"/>
</dbReference>
<keyword evidence="3" id="KW-0813">Transport</keyword>
<dbReference type="PANTHER" id="PTHR43840">
    <property type="entry name" value="MITOCHONDRIAL METAL TRANSPORTER 1-RELATED"/>
    <property type="match status" value="1"/>
</dbReference>
<keyword evidence="6" id="KW-0406">Ion transport</keyword>
<dbReference type="Pfam" id="PF16916">
    <property type="entry name" value="ZT_dimer"/>
    <property type="match status" value="1"/>
</dbReference>
<dbReference type="RefSeq" id="WP_405336984.1">
    <property type="nucleotide sequence ID" value="NZ_JBANFI010000001.1"/>
</dbReference>
<protein>
    <submittedName>
        <fullName evidence="12">Cation diffusion facilitator family transporter</fullName>
    </submittedName>
</protein>
<keyword evidence="13" id="KW-1185">Reference proteome</keyword>
<proteinExistence type="inferred from homology"/>
<evidence type="ECO:0000256" key="4">
    <source>
        <dbReference type="ARBA" id="ARBA00022496"/>
    </source>
</evidence>
<dbReference type="NCBIfam" id="TIGR01297">
    <property type="entry name" value="CDF"/>
    <property type="match status" value="1"/>
</dbReference>
<name>A0ABW8PUM3_9GAMM</name>
<feature type="transmembrane region" description="Helical" evidence="9">
    <location>
        <begin position="70"/>
        <end position="88"/>
    </location>
</feature>